<evidence type="ECO:0000256" key="1">
    <source>
        <dbReference type="SAM" id="SignalP"/>
    </source>
</evidence>
<keyword evidence="3" id="KW-1185">Reference proteome</keyword>
<evidence type="ECO:0000313" key="3">
    <source>
        <dbReference type="Proteomes" id="UP000314294"/>
    </source>
</evidence>
<name>A0A4Z2J1L1_9TELE</name>
<organism evidence="2 3">
    <name type="scientific">Liparis tanakae</name>
    <name type="common">Tanaka's snailfish</name>
    <dbReference type="NCBI Taxonomy" id="230148"/>
    <lineage>
        <taxon>Eukaryota</taxon>
        <taxon>Metazoa</taxon>
        <taxon>Chordata</taxon>
        <taxon>Craniata</taxon>
        <taxon>Vertebrata</taxon>
        <taxon>Euteleostomi</taxon>
        <taxon>Actinopterygii</taxon>
        <taxon>Neopterygii</taxon>
        <taxon>Teleostei</taxon>
        <taxon>Neoteleostei</taxon>
        <taxon>Acanthomorphata</taxon>
        <taxon>Eupercaria</taxon>
        <taxon>Perciformes</taxon>
        <taxon>Cottioidei</taxon>
        <taxon>Cottales</taxon>
        <taxon>Liparidae</taxon>
        <taxon>Liparis</taxon>
    </lineage>
</organism>
<accession>A0A4Z2J1L1</accession>
<evidence type="ECO:0000313" key="2">
    <source>
        <dbReference type="EMBL" id="TNN83861.1"/>
    </source>
</evidence>
<reference evidence="2 3" key="1">
    <citation type="submission" date="2019-03" db="EMBL/GenBank/DDBJ databases">
        <title>First draft genome of Liparis tanakae, snailfish: a comprehensive survey of snailfish specific genes.</title>
        <authorList>
            <person name="Kim W."/>
            <person name="Song I."/>
            <person name="Jeong J.-H."/>
            <person name="Kim D."/>
            <person name="Kim S."/>
            <person name="Ryu S."/>
            <person name="Song J.Y."/>
            <person name="Lee S.K."/>
        </authorList>
    </citation>
    <scope>NUCLEOTIDE SEQUENCE [LARGE SCALE GENOMIC DNA]</scope>
    <source>
        <tissue evidence="2">Muscle</tissue>
    </source>
</reference>
<feature type="chain" id="PRO_5021396119" evidence="1">
    <location>
        <begin position="23"/>
        <end position="63"/>
    </location>
</feature>
<feature type="signal peptide" evidence="1">
    <location>
        <begin position="1"/>
        <end position="22"/>
    </location>
</feature>
<protein>
    <submittedName>
        <fullName evidence="2">Uncharacterized protein</fullName>
    </submittedName>
</protein>
<comment type="caution">
    <text evidence="2">The sequence shown here is derived from an EMBL/GenBank/DDBJ whole genome shotgun (WGS) entry which is preliminary data.</text>
</comment>
<keyword evidence="1" id="KW-0732">Signal</keyword>
<sequence>MEWLLLTVTHSATLVYIKGAGAEQGEKRRTSAFTNNELHPLTAVLTAQQSTLGQNPFPPGVLN</sequence>
<dbReference type="EMBL" id="SRLO01000030">
    <property type="protein sequence ID" value="TNN83861.1"/>
    <property type="molecule type" value="Genomic_DNA"/>
</dbReference>
<proteinExistence type="predicted"/>
<dbReference type="Proteomes" id="UP000314294">
    <property type="component" value="Unassembled WGS sequence"/>
</dbReference>
<dbReference type="AlphaFoldDB" id="A0A4Z2J1L1"/>
<gene>
    <name evidence="2" type="ORF">EYF80_005732</name>
</gene>